<keyword evidence="2" id="KW-0489">Methyltransferase</keyword>
<evidence type="ECO:0000313" key="2">
    <source>
        <dbReference type="EMBL" id="MFC0050813.1"/>
    </source>
</evidence>
<sequence length="364" mass="40042">MSEQSPVLPTDSTPAAPKPAVATGGKLALTLGSLALLIALGAAGAAGWAIYSLQPQLNSMSEQQQSLTNQQQSQISFFQSKLDEMQQTLQQQLTVVAADVNGKLEQQTLTAQTELQKLQTQLDRQSGNIKGWQLLEIDYFLRLAEQKLFLEQNISGVQQVLELAEQRLKQANDPSLTPVREAIDQDKRMLGELNAPDLNQLHLTLSSLRQQSLVLPLRQSERPMDSGTEEEISEDSADWQANLALYWRNFWRGLVQVRASLPEDGVSLTAEQQISVRNTLTQQLLLAELAAMQHNQAVYAAAIQQSADSLQRYFAATEPAVQQMADELVVLSALQVSLPLLAPLKSPTVFDAYRQGTLDAESAL</sequence>
<keyword evidence="1" id="KW-1133">Transmembrane helix</keyword>
<dbReference type="RefSeq" id="WP_377249131.1">
    <property type="nucleotide sequence ID" value="NZ_JBHLXP010000011.1"/>
</dbReference>
<dbReference type="PANTHER" id="PTHR38043">
    <property type="entry name" value="PROTEIN HEMX"/>
    <property type="match status" value="1"/>
</dbReference>
<dbReference type="InterPro" id="IPR007470">
    <property type="entry name" value="HemX"/>
</dbReference>
<dbReference type="GO" id="GO:0004851">
    <property type="term" value="F:uroporphyrin-III C-methyltransferase activity"/>
    <property type="evidence" value="ECO:0007669"/>
    <property type="project" value="UniProtKB-EC"/>
</dbReference>
<evidence type="ECO:0000313" key="3">
    <source>
        <dbReference type="Proteomes" id="UP001589813"/>
    </source>
</evidence>
<proteinExistence type="predicted"/>
<feature type="transmembrane region" description="Helical" evidence="1">
    <location>
        <begin position="27"/>
        <end position="51"/>
    </location>
</feature>
<dbReference type="EC" id="2.1.1.107" evidence="2"/>
<name>A0ABV6BMT5_9GAMM</name>
<comment type="caution">
    <text evidence="2">The sequence shown here is derived from an EMBL/GenBank/DDBJ whole genome shotgun (WGS) entry which is preliminary data.</text>
</comment>
<dbReference type="GO" id="GO:0032259">
    <property type="term" value="P:methylation"/>
    <property type="evidence" value="ECO:0007669"/>
    <property type="project" value="UniProtKB-KW"/>
</dbReference>
<gene>
    <name evidence="2" type="ORF">ACFFJP_21225</name>
</gene>
<keyword evidence="1" id="KW-0472">Membrane</keyword>
<evidence type="ECO:0000256" key="1">
    <source>
        <dbReference type="SAM" id="Phobius"/>
    </source>
</evidence>
<protein>
    <submittedName>
        <fullName evidence="2">Uroporphyrinogen-III C-methyltransferase</fullName>
        <ecNumber evidence="2">2.1.1.107</ecNumber>
    </submittedName>
</protein>
<organism evidence="2 3">
    <name type="scientific">Rheinheimera tilapiae</name>
    <dbReference type="NCBI Taxonomy" id="875043"/>
    <lineage>
        <taxon>Bacteria</taxon>
        <taxon>Pseudomonadati</taxon>
        <taxon>Pseudomonadota</taxon>
        <taxon>Gammaproteobacteria</taxon>
        <taxon>Chromatiales</taxon>
        <taxon>Chromatiaceae</taxon>
        <taxon>Rheinheimera</taxon>
    </lineage>
</organism>
<dbReference type="PANTHER" id="PTHR38043:SF1">
    <property type="entry name" value="PROTEIN HEMX"/>
    <property type="match status" value="1"/>
</dbReference>
<dbReference type="EMBL" id="JBHLXP010000011">
    <property type="protein sequence ID" value="MFC0050813.1"/>
    <property type="molecule type" value="Genomic_DNA"/>
</dbReference>
<accession>A0ABV6BMT5</accession>
<dbReference type="Pfam" id="PF04375">
    <property type="entry name" value="HemX"/>
    <property type="match status" value="1"/>
</dbReference>
<keyword evidence="2" id="KW-0808">Transferase</keyword>
<keyword evidence="1" id="KW-0812">Transmembrane</keyword>
<keyword evidence="3" id="KW-1185">Reference proteome</keyword>
<dbReference type="Proteomes" id="UP001589813">
    <property type="component" value="Unassembled WGS sequence"/>
</dbReference>
<reference evidence="2 3" key="1">
    <citation type="submission" date="2024-09" db="EMBL/GenBank/DDBJ databases">
        <authorList>
            <person name="Sun Q."/>
            <person name="Mori K."/>
        </authorList>
    </citation>
    <scope>NUCLEOTIDE SEQUENCE [LARGE SCALE GENOMIC DNA]</scope>
    <source>
        <strain evidence="2 3">KCTC 23315</strain>
    </source>
</reference>